<dbReference type="PROSITE" id="PS51118">
    <property type="entry name" value="HTH_HXLR"/>
    <property type="match status" value="1"/>
</dbReference>
<keyword evidence="1" id="KW-0805">Transcription regulation</keyword>
<dbReference type="GO" id="GO:0003677">
    <property type="term" value="F:DNA binding"/>
    <property type="evidence" value="ECO:0007669"/>
    <property type="project" value="UniProtKB-KW"/>
</dbReference>
<reference evidence="5 6" key="1">
    <citation type="submission" date="2017-11" db="EMBL/GenBank/DDBJ databases">
        <title>Genomic Encyclopedia of Archaeal and Bacterial Type Strains, Phase II (KMG-II): From Individual Species to Whole Genera.</title>
        <authorList>
            <person name="Goeker M."/>
        </authorList>
    </citation>
    <scope>NUCLEOTIDE SEQUENCE [LARGE SCALE GENOMIC DNA]</scope>
    <source>
        <strain evidence="5 6">DSM 25625</strain>
    </source>
</reference>
<comment type="caution">
    <text evidence="5">The sequence shown here is derived from an EMBL/GenBank/DDBJ whole genome shotgun (WGS) entry which is preliminary data.</text>
</comment>
<dbReference type="OrthoDB" id="9792527at2"/>
<dbReference type="Gene3D" id="1.10.10.10">
    <property type="entry name" value="Winged helix-like DNA-binding domain superfamily/Winged helix DNA-binding domain"/>
    <property type="match status" value="1"/>
</dbReference>
<evidence type="ECO:0000256" key="3">
    <source>
        <dbReference type="ARBA" id="ARBA00023163"/>
    </source>
</evidence>
<evidence type="ECO:0000256" key="2">
    <source>
        <dbReference type="ARBA" id="ARBA00023125"/>
    </source>
</evidence>
<keyword evidence="6" id="KW-1185">Reference proteome</keyword>
<dbReference type="InterPro" id="IPR036388">
    <property type="entry name" value="WH-like_DNA-bd_sf"/>
</dbReference>
<organism evidence="5 6">
    <name type="scientific">Compostimonas suwonensis</name>
    <dbReference type="NCBI Taxonomy" id="1048394"/>
    <lineage>
        <taxon>Bacteria</taxon>
        <taxon>Bacillati</taxon>
        <taxon>Actinomycetota</taxon>
        <taxon>Actinomycetes</taxon>
        <taxon>Micrococcales</taxon>
        <taxon>Microbacteriaceae</taxon>
        <taxon>Compostimonas</taxon>
    </lineage>
</organism>
<dbReference type="RefSeq" id="WP_100345153.1">
    <property type="nucleotide sequence ID" value="NZ_PGFB01000004.1"/>
</dbReference>
<dbReference type="Proteomes" id="UP000230161">
    <property type="component" value="Unassembled WGS sequence"/>
</dbReference>
<dbReference type="EMBL" id="PGFB01000004">
    <property type="protein sequence ID" value="PJJ61397.1"/>
    <property type="molecule type" value="Genomic_DNA"/>
</dbReference>
<evidence type="ECO:0000259" key="4">
    <source>
        <dbReference type="PROSITE" id="PS51118"/>
    </source>
</evidence>
<dbReference type="InterPro" id="IPR036390">
    <property type="entry name" value="WH_DNA-bd_sf"/>
</dbReference>
<evidence type="ECO:0000313" key="5">
    <source>
        <dbReference type="EMBL" id="PJJ61397.1"/>
    </source>
</evidence>
<accession>A0A2M9BTX4</accession>
<keyword evidence="2 5" id="KW-0238">DNA-binding</keyword>
<sequence length="155" mass="17024">MATRKPRPEPRCSIHRSIDLLGERWTLLIVRNAFRGQTRFSEFRDALGVPSDILSARLATLTEAGVLERRAYRDEGSRERFSYHLTESGRELKLVLVALQTWGDANRQGAAGPASLTRKAGTDTPVTLALVDPEGARLGLDEVDIVPGPGATTSW</sequence>
<keyword evidence="3" id="KW-0804">Transcription</keyword>
<evidence type="ECO:0000313" key="6">
    <source>
        <dbReference type="Proteomes" id="UP000230161"/>
    </source>
</evidence>
<dbReference type="InterPro" id="IPR002577">
    <property type="entry name" value="HTH_HxlR"/>
</dbReference>
<evidence type="ECO:0000256" key="1">
    <source>
        <dbReference type="ARBA" id="ARBA00023015"/>
    </source>
</evidence>
<gene>
    <name evidence="5" type="ORF">CLV54_2342</name>
</gene>
<feature type="domain" description="HTH hxlR-type" evidence="4">
    <location>
        <begin position="12"/>
        <end position="111"/>
    </location>
</feature>
<dbReference type="Pfam" id="PF01638">
    <property type="entry name" value="HxlR"/>
    <property type="match status" value="1"/>
</dbReference>
<proteinExistence type="predicted"/>
<name>A0A2M9BTX4_9MICO</name>
<dbReference type="PANTHER" id="PTHR33204">
    <property type="entry name" value="TRANSCRIPTIONAL REGULATOR, MARR FAMILY"/>
    <property type="match status" value="1"/>
</dbReference>
<protein>
    <submittedName>
        <fullName evidence="5">DNA-binding HxlR family transcriptional regulator</fullName>
    </submittedName>
</protein>
<dbReference type="AlphaFoldDB" id="A0A2M9BTX4"/>
<dbReference type="PANTHER" id="PTHR33204:SF18">
    <property type="entry name" value="TRANSCRIPTIONAL REGULATORY PROTEIN"/>
    <property type="match status" value="1"/>
</dbReference>
<dbReference type="SUPFAM" id="SSF46785">
    <property type="entry name" value="Winged helix' DNA-binding domain"/>
    <property type="match status" value="1"/>
</dbReference>